<gene>
    <name evidence="5" type="ORF">IAA06_06075</name>
</gene>
<evidence type="ECO:0000313" key="5">
    <source>
        <dbReference type="EMBL" id="HJB28344.1"/>
    </source>
</evidence>
<keyword evidence="2" id="KW-0378">Hydrolase</keyword>
<comment type="caution">
    <text evidence="5">The sequence shown here is derived from an EMBL/GenBank/DDBJ whole genome shotgun (WGS) entry which is preliminary data.</text>
</comment>
<evidence type="ECO:0000256" key="1">
    <source>
        <dbReference type="ARBA" id="ARBA00008875"/>
    </source>
</evidence>
<proteinExistence type="inferred from homology"/>
<evidence type="ECO:0000313" key="6">
    <source>
        <dbReference type="Proteomes" id="UP000823842"/>
    </source>
</evidence>
<dbReference type="Proteomes" id="UP000823842">
    <property type="component" value="Unassembled WGS sequence"/>
</dbReference>
<accession>A0A9D2LSN3</accession>
<dbReference type="InterPro" id="IPR049166">
    <property type="entry name" value="GH39_cat"/>
</dbReference>
<dbReference type="InterPro" id="IPR017853">
    <property type="entry name" value="GH"/>
</dbReference>
<reference evidence="5" key="1">
    <citation type="journal article" date="2021" name="PeerJ">
        <title>Extensive microbial diversity within the chicken gut microbiome revealed by metagenomics and culture.</title>
        <authorList>
            <person name="Gilroy R."/>
            <person name="Ravi A."/>
            <person name="Getino M."/>
            <person name="Pursley I."/>
            <person name="Horton D.L."/>
            <person name="Alikhan N.F."/>
            <person name="Baker D."/>
            <person name="Gharbi K."/>
            <person name="Hall N."/>
            <person name="Watson M."/>
            <person name="Adriaenssens E.M."/>
            <person name="Foster-Nyarko E."/>
            <person name="Jarju S."/>
            <person name="Secka A."/>
            <person name="Antonio M."/>
            <person name="Oren A."/>
            <person name="Chaudhuri R.R."/>
            <person name="La Ragione R."/>
            <person name="Hildebrand F."/>
            <person name="Pallen M.J."/>
        </authorList>
    </citation>
    <scope>NUCLEOTIDE SEQUENCE</scope>
    <source>
        <strain evidence="5">ChiSjej1B19-5720</strain>
    </source>
</reference>
<dbReference type="EMBL" id="DWYZ01000115">
    <property type="protein sequence ID" value="HJB28344.1"/>
    <property type="molecule type" value="Genomic_DNA"/>
</dbReference>
<keyword evidence="3" id="KW-0326">Glycosidase</keyword>
<evidence type="ECO:0000256" key="3">
    <source>
        <dbReference type="ARBA" id="ARBA00023295"/>
    </source>
</evidence>
<dbReference type="Gene3D" id="3.20.20.80">
    <property type="entry name" value="Glycosidases"/>
    <property type="match status" value="1"/>
</dbReference>
<evidence type="ECO:0000259" key="4">
    <source>
        <dbReference type="Pfam" id="PF01229"/>
    </source>
</evidence>
<reference evidence="5" key="2">
    <citation type="submission" date="2021-04" db="EMBL/GenBank/DDBJ databases">
        <authorList>
            <person name="Gilroy R."/>
        </authorList>
    </citation>
    <scope>NUCLEOTIDE SEQUENCE</scope>
    <source>
        <strain evidence="5">ChiSjej1B19-5720</strain>
    </source>
</reference>
<feature type="domain" description="Glycosyl hydrolases family 39 N-terminal catalytic" evidence="4">
    <location>
        <begin position="13"/>
        <end position="359"/>
    </location>
</feature>
<dbReference type="Gene3D" id="2.60.40.1500">
    <property type="entry name" value="Glycosyl hydrolase domain, family 39"/>
    <property type="match status" value="1"/>
</dbReference>
<dbReference type="SUPFAM" id="SSF51445">
    <property type="entry name" value="(Trans)glycosidases"/>
    <property type="match status" value="1"/>
</dbReference>
<feature type="non-terminal residue" evidence="5">
    <location>
        <position position="1"/>
    </location>
</feature>
<name>A0A9D2LSN3_9FIRM</name>
<evidence type="ECO:0000256" key="2">
    <source>
        <dbReference type="ARBA" id="ARBA00022801"/>
    </source>
</evidence>
<sequence>VRYVESNVVFESRQIWERLFSMLLSHLLQRYGAEEMSQWKIETGQYRYYRSELDNESYYFEMFDFVYETAHSMIPGIEVGGSIAAENFSINEKTEIFLNHWNSRKWKPDFLSMIVYAYETEKENKEKYAERSKDKDRIQHMAEQLREKIVWAGFDSSSLILSEWNITISERNLINLTAFKSAYMLNSIFGLYKKVRMMGYFMASDQNSEHYDSSDFLFGGNGLVTKDGIFKPSAFAFLFLNRMYPQMLACQEEYMVTTNGKNKYRILCHNLVMPNYRYYMTAEDKLDVRKIHDYFDETPPVWKKIQLQGAAHGKYRIHIQRVNPVFGSILYAWKEFGYIRSMAKEDIEYLKKTVVPKMELLEIEAENASLEFSICLEANEMTLLSIEHMG</sequence>
<dbReference type="GO" id="GO:0016798">
    <property type="term" value="F:hydrolase activity, acting on glycosyl bonds"/>
    <property type="evidence" value="ECO:0007669"/>
    <property type="project" value="UniProtKB-KW"/>
</dbReference>
<dbReference type="AlphaFoldDB" id="A0A9D2LSN3"/>
<dbReference type="Pfam" id="PF01229">
    <property type="entry name" value="Glyco_hydro_39"/>
    <property type="match status" value="1"/>
</dbReference>
<protein>
    <recommendedName>
        <fullName evidence="4">Glycosyl hydrolases family 39 N-terminal catalytic domain-containing protein</fullName>
    </recommendedName>
</protein>
<organism evidence="5 6">
    <name type="scientific">Candidatus Blautia faecavium</name>
    <dbReference type="NCBI Taxonomy" id="2838487"/>
    <lineage>
        <taxon>Bacteria</taxon>
        <taxon>Bacillati</taxon>
        <taxon>Bacillota</taxon>
        <taxon>Clostridia</taxon>
        <taxon>Lachnospirales</taxon>
        <taxon>Lachnospiraceae</taxon>
        <taxon>Blautia</taxon>
    </lineage>
</organism>
<comment type="similarity">
    <text evidence="1">Belongs to the glycosyl hydrolase 39 family.</text>
</comment>
<dbReference type="SUPFAM" id="SSF51011">
    <property type="entry name" value="Glycosyl hydrolase domain"/>
    <property type="match status" value="1"/>
</dbReference>